<feature type="compositionally biased region" description="Low complexity" evidence="2">
    <location>
        <begin position="114"/>
        <end position="123"/>
    </location>
</feature>
<dbReference type="Pfam" id="PF23359">
    <property type="entry name" value="Lsr2_DNA-bd"/>
    <property type="match status" value="1"/>
</dbReference>
<name>A0A1K1SWX5_9PSEU</name>
<protein>
    <submittedName>
        <fullName evidence="5">Lsr2 protein</fullName>
    </submittedName>
</protein>
<dbReference type="InterPro" id="IPR036625">
    <property type="entry name" value="E3-bd_dom_sf"/>
</dbReference>
<dbReference type="InterPro" id="IPR055370">
    <property type="entry name" value="Lsr2_DNA-bd"/>
</dbReference>
<dbReference type="Proteomes" id="UP000182740">
    <property type="component" value="Unassembled WGS sequence"/>
</dbReference>
<feature type="compositionally biased region" description="Basic residues" evidence="2">
    <location>
        <begin position="124"/>
        <end position="138"/>
    </location>
</feature>
<dbReference type="GO" id="GO:0016746">
    <property type="term" value="F:acyltransferase activity"/>
    <property type="evidence" value="ECO:0007669"/>
    <property type="project" value="InterPro"/>
</dbReference>
<keyword evidence="1" id="KW-0238">DNA-binding</keyword>
<dbReference type="InterPro" id="IPR024412">
    <property type="entry name" value="Lsr2_dim_dom"/>
</dbReference>
<evidence type="ECO:0000259" key="4">
    <source>
        <dbReference type="Pfam" id="PF23359"/>
    </source>
</evidence>
<feature type="domain" description="Lsr2 DNA-binding" evidence="4">
    <location>
        <begin position="76"/>
        <end position="112"/>
    </location>
</feature>
<dbReference type="GO" id="GO:0003677">
    <property type="term" value="F:DNA binding"/>
    <property type="evidence" value="ECO:0007669"/>
    <property type="project" value="UniProtKB-KW"/>
</dbReference>
<dbReference type="Gene3D" id="3.30.60.230">
    <property type="entry name" value="Lsr2, dimerization domain"/>
    <property type="match status" value="1"/>
</dbReference>
<evidence type="ECO:0000313" key="6">
    <source>
        <dbReference type="Proteomes" id="UP000182740"/>
    </source>
</evidence>
<dbReference type="InterPro" id="IPR042261">
    <property type="entry name" value="Lsr2-like_dimerization"/>
</dbReference>
<feature type="compositionally biased region" description="Low complexity" evidence="2">
    <location>
        <begin position="66"/>
        <end position="75"/>
    </location>
</feature>
<evidence type="ECO:0000259" key="3">
    <source>
        <dbReference type="Pfam" id="PF11774"/>
    </source>
</evidence>
<dbReference type="Pfam" id="PF11774">
    <property type="entry name" value="Lsr2"/>
    <property type="match status" value="1"/>
</dbReference>
<dbReference type="STRING" id="546364.SAMN04489730_6935"/>
<evidence type="ECO:0000313" key="5">
    <source>
        <dbReference type="EMBL" id="SFW88357.1"/>
    </source>
</evidence>
<dbReference type="Gene3D" id="4.10.320.10">
    <property type="entry name" value="E3-binding domain"/>
    <property type="match status" value="1"/>
</dbReference>
<reference evidence="6" key="1">
    <citation type="submission" date="2016-11" db="EMBL/GenBank/DDBJ databases">
        <authorList>
            <person name="Varghese N."/>
            <person name="Submissions S."/>
        </authorList>
    </citation>
    <scope>NUCLEOTIDE SEQUENCE [LARGE SCALE GENOMIC DNA]</scope>
    <source>
        <strain evidence="6">DSM 44671</strain>
    </source>
</reference>
<evidence type="ECO:0000256" key="1">
    <source>
        <dbReference type="ARBA" id="ARBA00023125"/>
    </source>
</evidence>
<feature type="domain" description="Lsr2 dimerization" evidence="3">
    <location>
        <begin position="1"/>
        <end position="58"/>
    </location>
</feature>
<sequence length="138" mass="14861">MAQKVLVEMLDDIDGSPASHTVPFGLDGISYEIDLSDDNAAALREELARYINAGRRTGGRKLRVATGQSTTGTGTTDRERSRAIRAWASENGFEVSERGRLSSEIVTAYDDAQRQAAEPAAAPARKRAPRKKVAAATK</sequence>
<dbReference type="RefSeq" id="WP_072480183.1">
    <property type="nucleotide sequence ID" value="NZ_FPJG01000006.1"/>
</dbReference>
<dbReference type="EMBL" id="FPJG01000006">
    <property type="protein sequence ID" value="SFW88357.1"/>
    <property type="molecule type" value="Genomic_DNA"/>
</dbReference>
<proteinExistence type="predicted"/>
<evidence type="ECO:0000256" key="2">
    <source>
        <dbReference type="SAM" id="MobiDB-lite"/>
    </source>
</evidence>
<feature type="region of interest" description="Disordered" evidence="2">
    <location>
        <begin position="58"/>
        <end position="80"/>
    </location>
</feature>
<dbReference type="AlphaFoldDB" id="A0A1K1SWX5"/>
<organism evidence="5 6">
    <name type="scientific">Amycolatopsis australiensis</name>
    <dbReference type="NCBI Taxonomy" id="546364"/>
    <lineage>
        <taxon>Bacteria</taxon>
        <taxon>Bacillati</taxon>
        <taxon>Actinomycetota</taxon>
        <taxon>Actinomycetes</taxon>
        <taxon>Pseudonocardiales</taxon>
        <taxon>Pseudonocardiaceae</taxon>
        <taxon>Amycolatopsis</taxon>
    </lineage>
</organism>
<feature type="region of interest" description="Disordered" evidence="2">
    <location>
        <begin position="111"/>
        <end position="138"/>
    </location>
</feature>
<accession>A0A1K1SWX5</accession>
<gene>
    <name evidence="5" type="ORF">SAMN04489730_6935</name>
</gene>
<dbReference type="OrthoDB" id="4113332at2"/>
<keyword evidence="6" id="KW-1185">Reference proteome</keyword>